<dbReference type="Gene3D" id="1.25.40.10">
    <property type="entry name" value="Tetratricopeptide repeat domain"/>
    <property type="match status" value="1"/>
</dbReference>
<dbReference type="Pfam" id="PF13639">
    <property type="entry name" value="zf-RING_2"/>
    <property type="match status" value="1"/>
</dbReference>
<evidence type="ECO:0000313" key="7">
    <source>
        <dbReference type="Proteomes" id="UP001642484"/>
    </source>
</evidence>
<feature type="domain" description="RING-type" evidence="5">
    <location>
        <begin position="377"/>
        <end position="430"/>
    </location>
</feature>
<organism evidence="6 7">
    <name type="scientific">Durusdinium trenchii</name>
    <dbReference type="NCBI Taxonomy" id="1381693"/>
    <lineage>
        <taxon>Eukaryota</taxon>
        <taxon>Sar</taxon>
        <taxon>Alveolata</taxon>
        <taxon>Dinophyceae</taxon>
        <taxon>Suessiales</taxon>
        <taxon>Symbiodiniaceae</taxon>
        <taxon>Durusdinium</taxon>
    </lineage>
</organism>
<proteinExistence type="predicted"/>
<protein>
    <recommendedName>
        <fullName evidence="5">RING-type domain-containing protein</fullName>
    </recommendedName>
</protein>
<evidence type="ECO:0000256" key="4">
    <source>
        <dbReference type="PROSITE-ProRule" id="PRU00175"/>
    </source>
</evidence>
<dbReference type="SUPFAM" id="SSF57850">
    <property type="entry name" value="RING/U-box"/>
    <property type="match status" value="1"/>
</dbReference>
<dbReference type="PANTHER" id="PTHR45969">
    <property type="entry name" value="RING ZINC FINGER PROTEIN-RELATED"/>
    <property type="match status" value="1"/>
</dbReference>
<dbReference type="PANTHER" id="PTHR45969:SF81">
    <property type="entry name" value="OS08G0157400 PROTEIN"/>
    <property type="match status" value="1"/>
</dbReference>
<comment type="caution">
    <text evidence="6">The sequence shown here is derived from an EMBL/GenBank/DDBJ whole genome shotgun (WGS) entry which is preliminary data.</text>
</comment>
<dbReference type="Proteomes" id="UP001642484">
    <property type="component" value="Unassembled WGS sequence"/>
</dbReference>
<dbReference type="EMBL" id="CAXAMN010027695">
    <property type="protein sequence ID" value="CAK9112385.1"/>
    <property type="molecule type" value="Genomic_DNA"/>
</dbReference>
<evidence type="ECO:0000313" key="6">
    <source>
        <dbReference type="EMBL" id="CAK9112385.1"/>
    </source>
</evidence>
<keyword evidence="7" id="KW-1185">Reference proteome</keyword>
<evidence type="ECO:0000256" key="1">
    <source>
        <dbReference type="ARBA" id="ARBA00022723"/>
    </source>
</evidence>
<dbReference type="PROSITE" id="PS50089">
    <property type="entry name" value="ZF_RING_2"/>
    <property type="match status" value="1"/>
</dbReference>
<accession>A0ABP0SJF6</accession>
<dbReference type="SUPFAM" id="SSF48452">
    <property type="entry name" value="TPR-like"/>
    <property type="match status" value="1"/>
</dbReference>
<evidence type="ECO:0000256" key="2">
    <source>
        <dbReference type="ARBA" id="ARBA00022771"/>
    </source>
</evidence>
<dbReference type="InterPro" id="IPR001841">
    <property type="entry name" value="Znf_RING"/>
</dbReference>
<dbReference type="SMART" id="SM00184">
    <property type="entry name" value="RING"/>
    <property type="match status" value="1"/>
</dbReference>
<evidence type="ECO:0000259" key="5">
    <source>
        <dbReference type="PROSITE" id="PS50089"/>
    </source>
</evidence>
<dbReference type="Gene3D" id="3.30.40.10">
    <property type="entry name" value="Zinc/RING finger domain, C3HC4 (zinc finger)"/>
    <property type="match status" value="1"/>
</dbReference>
<keyword evidence="3" id="KW-0862">Zinc</keyword>
<keyword evidence="2 4" id="KW-0863">Zinc-finger</keyword>
<keyword evidence="1" id="KW-0479">Metal-binding</keyword>
<gene>
    <name evidence="6" type="ORF">CCMP2556_LOCUS52097</name>
</gene>
<name>A0ABP0SJF6_9DINO</name>
<sequence>MFEFEELEAALPFEAVAVYGAGSEEVNGLYEDTKVAAHGAQIFRHLALSTTLLAREPHGARLGWLIGVNRRPYYGSDAGESTESFYSVETSSGVLAEDESEKYEMILMDVYPCLGHESPQHEPEEETQDVPEPVIAEEELEEIYRELEEKWGVCVGLYVHGSTIFGNHRPKDLDLIAVVEEPKQVIAEDSPDSQFLLGRCEVSVYAKSCFLEKLENMDLTMLTCLNTPSRFVLKELEDERLRNFKVDLERLEASVISYAVFTWQKFQRVLDEWKDPYKSSKNAYFVFRVLTLGEQLATYGRIVDLKASNHLWEDIKEVYDTLQIQPGDTNVVEALLAHHFAESLRSFRAALAAAQHAQRDEAAEDAAEGAKPIVETCAVCLDALDAEQRSIKGVAFGWVQLVNCRHCFHAACIAKSLRARPDHPACPMCRASVRIDATSDPKLAPWFVREPTFPASSRFTTTRRLAYAGYPATLRVAAVPVPAAMDRSMGQAPAPRVEGFASLGDACLRLAEVWSQEAEALNDQQRFKRAAEVYKRALALPVLPLRRQAELQAARAKTYRRLAESKKGVNDEEEDPLVGMAAEWAIQEADEALEKDPKCFLAAWEGAIAAKHIGWWMKGRQLAKKAMQAVPNGPQHRAERETASTLFLLMAEEEQEEKHRKVLEMQQSKASAEPEVDPKEVEWARGVALQLNEALKAEDFKRPHHQIWKLIGPGLKKKDADMLFSEIRQLVWEKWNPIAWQHGYRTSWDNMARKSFCARLVDVANADVAEVKVLIKEMEDRTCLEWPDIAEAVEKIKYDETWAYTKREDGTWGTWNGPTSL</sequence>
<dbReference type="CDD" id="cd16448">
    <property type="entry name" value="RING-H2"/>
    <property type="match status" value="1"/>
</dbReference>
<dbReference type="InterPro" id="IPR011990">
    <property type="entry name" value="TPR-like_helical_dom_sf"/>
</dbReference>
<reference evidence="6 7" key="1">
    <citation type="submission" date="2024-02" db="EMBL/GenBank/DDBJ databases">
        <authorList>
            <person name="Chen Y."/>
            <person name="Shah S."/>
            <person name="Dougan E. K."/>
            <person name="Thang M."/>
            <person name="Chan C."/>
        </authorList>
    </citation>
    <scope>NUCLEOTIDE SEQUENCE [LARGE SCALE GENOMIC DNA]</scope>
</reference>
<evidence type="ECO:0000256" key="3">
    <source>
        <dbReference type="ARBA" id="ARBA00022833"/>
    </source>
</evidence>
<dbReference type="InterPro" id="IPR013083">
    <property type="entry name" value="Znf_RING/FYVE/PHD"/>
</dbReference>